<keyword evidence="2 6" id="KW-0349">Heme</keyword>
<keyword evidence="5 6" id="KW-0408">Iron</keyword>
<dbReference type="SUPFAM" id="SSF46626">
    <property type="entry name" value="Cytochrome c"/>
    <property type="match status" value="1"/>
</dbReference>
<evidence type="ECO:0000256" key="2">
    <source>
        <dbReference type="ARBA" id="ARBA00022617"/>
    </source>
</evidence>
<evidence type="ECO:0000256" key="7">
    <source>
        <dbReference type="SAM" id="SignalP"/>
    </source>
</evidence>
<comment type="caution">
    <text evidence="9">The sequence shown here is derived from an EMBL/GenBank/DDBJ whole genome shotgun (WGS) entry which is preliminary data.</text>
</comment>
<evidence type="ECO:0000256" key="1">
    <source>
        <dbReference type="ARBA" id="ARBA00022448"/>
    </source>
</evidence>
<reference evidence="9" key="2">
    <citation type="submission" date="2020-09" db="EMBL/GenBank/DDBJ databases">
        <authorList>
            <person name="Sun Q."/>
            <person name="Kim S."/>
        </authorList>
    </citation>
    <scope>NUCLEOTIDE SEQUENCE</scope>
    <source>
        <strain evidence="9">KCTC 32422</strain>
    </source>
</reference>
<dbReference type="AlphaFoldDB" id="A0A918RJV6"/>
<keyword evidence="10" id="KW-1185">Reference proteome</keyword>
<dbReference type="PROSITE" id="PS51007">
    <property type="entry name" value="CYTC"/>
    <property type="match status" value="1"/>
</dbReference>
<dbReference type="PANTHER" id="PTHR11961">
    <property type="entry name" value="CYTOCHROME C"/>
    <property type="match status" value="1"/>
</dbReference>
<dbReference type="Pfam" id="PF00034">
    <property type="entry name" value="Cytochrom_C"/>
    <property type="match status" value="1"/>
</dbReference>
<dbReference type="InterPro" id="IPR036909">
    <property type="entry name" value="Cyt_c-like_dom_sf"/>
</dbReference>
<feature type="domain" description="Cytochrome c" evidence="8">
    <location>
        <begin position="9"/>
        <end position="121"/>
    </location>
</feature>
<name>A0A918RJV6_9SPHN</name>
<dbReference type="GO" id="GO:0009055">
    <property type="term" value="F:electron transfer activity"/>
    <property type="evidence" value="ECO:0007669"/>
    <property type="project" value="InterPro"/>
</dbReference>
<evidence type="ECO:0000259" key="8">
    <source>
        <dbReference type="PROSITE" id="PS51007"/>
    </source>
</evidence>
<evidence type="ECO:0000256" key="3">
    <source>
        <dbReference type="ARBA" id="ARBA00022723"/>
    </source>
</evidence>
<keyword evidence="1" id="KW-0813">Transport</keyword>
<evidence type="ECO:0000313" key="9">
    <source>
        <dbReference type="EMBL" id="GGZ99379.1"/>
    </source>
</evidence>
<organism evidence="9 10">
    <name type="scientific">Novosphingobium arvoryzae</name>
    <dbReference type="NCBI Taxonomy" id="1256514"/>
    <lineage>
        <taxon>Bacteria</taxon>
        <taxon>Pseudomonadati</taxon>
        <taxon>Pseudomonadota</taxon>
        <taxon>Alphaproteobacteria</taxon>
        <taxon>Sphingomonadales</taxon>
        <taxon>Sphingomonadaceae</taxon>
        <taxon>Novosphingobium</taxon>
    </lineage>
</organism>
<dbReference type="GO" id="GO:0020037">
    <property type="term" value="F:heme binding"/>
    <property type="evidence" value="ECO:0007669"/>
    <property type="project" value="InterPro"/>
</dbReference>
<dbReference type="RefSeq" id="WP_229822270.1">
    <property type="nucleotide sequence ID" value="NZ_BMZD01000004.1"/>
</dbReference>
<evidence type="ECO:0000256" key="4">
    <source>
        <dbReference type="ARBA" id="ARBA00022982"/>
    </source>
</evidence>
<dbReference type="InterPro" id="IPR009056">
    <property type="entry name" value="Cyt_c-like_dom"/>
</dbReference>
<dbReference type="Proteomes" id="UP000634139">
    <property type="component" value="Unassembled WGS sequence"/>
</dbReference>
<evidence type="ECO:0000256" key="5">
    <source>
        <dbReference type="ARBA" id="ARBA00023004"/>
    </source>
</evidence>
<dbReference type="Gene3D" id="1.10.760.10">
    <property type="entry name" value="Cytochrome c-like domain"/>
    <property type="match status" value="1"/>
</dbReference>
<accession>A0A918RJV6</accession>
<gene>
    <name evidence="9" type="ORF">GCM10011617_19770</name>
</gene>
<dbReference type="EMBL" id="BMZD01000004">
    <property type="protein sequence ID" value="GGZ99379.1"/>
    <property type="molecule type" value="Genomic_DNA"/>
</dbReference>
<evidence type="ECO:0000313" key="10">
    <source>
        <dbReference type="Proteomes" id="UP000634139"/>
    </source>
</evidence>
<evidence type="ECO:0000256" key="6">
    <source>
        <dbReference type="PROSITE-ProRule" id="PRU00433"/>
    </source>
</evidence>
<proteinExistence type="predicted"/>
<dbReference type="GO" id="GO:0046872">
    <property type="term" value="F:metal ion binding"/>
    <property type="evidence" value="ECO:0007669"/>
    <property type="project" value="UniProtKB-KW"/>
</dbReference>
<keyword evidence="4" id="KW-0249">Electron transport</keyword>
<reference evidence="9" key="1">
    <citation type="journal article" date="2014" name="Int. J. Syst. Evol. Microbiol.">
        <title>Complete genome sequence of Corynebacterium casei LMG S-19264T (=DSM 44701T), isolated from a smear-ripened cheese.</title>
        <authorList>
            <consortium name="US DOE Joint Genome Institute (JGI-PGF)"/>
            <person name="Walter F."/>
            <person name="Albersmeier A."/>
            <person name="Kalinowski J."/>
            <person name="Ruckert C."/>
        </authorList>
    </citation>
    <scope>NUCLEOTIDE SEQUENCE</scope>
    <source>
        <strain evidence="9">KCTC 32422</strain>
    </source>
</reference>
<keyword evidence="3 6" id="KW-0479">Metal-binding</keyword>
<dbReference type="InterPro" id="IPR002327">
    <property type="entry name" value="Cyt_c_1A/1B"/>
</dbReference>
<feature type="signal peptide" evidence="7">
    <location>
        <begin position="1"/>
        <end position="21"/>
    </location>
</feature>
<protein>
    <recommendedName>
        <fullName evidence="8">Cytochrome c domain-containing protein</fullName>
    </recommendedName>
</protein>
<sequence>MNLSRMALLALMAGAATPALAEAPPPPPPPAFTQCAACHTVQPGRNAFGPSLAGLSGRRAATLPGYAYSEALKKSGLTWNAATLDRWLKGPQKLVPGTRMPFGGIPDAARRKQVVDYLLKL</sequence>
<dbReference type="PRINTS" id="PR00604">
    <property type="entry name" value="CYTCHRMECIAB"/>
</dbReference>
<keyword evidence="7" id="KW-0732">Signal</keyword>
<feature type="chain" id="PRO_5037985417" description="Cytochrome c domain-containing protein" evidence="7">
    <location>
        <begin position="22"/>
        <end position="121"/>
    </location>
</feature>